<dbReference type="InterPro" id="IPR027417">
    <property type="entry name" value="P-loop_NTPase"/>
</dbReference>
<name>A0A1W1BMV4_9ZZZZ</name>
<dbReference type="InterPro" id="IPR021871">
    <property type="entry name" value="DUF3482"/>
</dbReference>
<dbReference type="Gene3D" id="3.40.50.300">
    <property type="entry name" value="P-loop containing nucleotide triphosphate hydrolases"/>
    <property type="match status" value="1"/>
</dbReference>
<dbReference type="GO" id="GO:0005737">
    <property type="term" value="C:cytoplasm"/>
    <property type="evidence" value="ECO:0007669"/>
    <property type="project" value="TreeGrafter"/>
</dbReference>
<dbReference type="EMBL" id="FPHK01000014">
    <property type="protein sequence ID" value="SFV54869.1"/>
    <property type="molecule type" value="Genomic_DNA"/>
</dbReference>
<dbReference type="Pfam" id="PF01926">
    <property type="entry name" value="MMR_HSR1"/>
    <property type="match status" value="1"/>
</dbReference>
<dbReference type="PRINTS" id="PR00326">
    <property type="entry name" value="GTP1OBG"/>
</dbReference>
<gene>
    <name evidence="2" type="ORF">MNB_SM-6-1339</name>
</gene>
<reference evidence="2" key="1">
    <citation type="submission" date="2016-10" db="EMBL/GenBank/DDBJ databases">
        <authorList>
            <person name="de Groot N.N."/>
        </authorList>
    </citation>
    <scope>NUCLEOTIDE SEQUENCE</scope>
</reference>
<feature type="domain" description="G" evidence="1">
    <location>
        <begin position="8"/>
        <end position="151"/>
    </location>
</feature>
<dbReference type="SUPFAM" id="SSF52540">
    <property type="entry name" value="P-loop containing nucleoside triphosphate hydrolases"/>
    <property type="match status" value="1"/>
</dbReference>
<dbReference type="GO" id="GO:0030488">
    <property type="term" value="P:tRNA methylation"/>
    <property type="evidence" value="ECO:0007669"/>
    <property type="project" value="TreeGrafter"/>
</dbReference>
<sequence length="464" mass="53096">MKNNAPTFAFIGKPNNGKSSMISALTFDDRIEVSKSVGTTTKALQYSYFYNQKIVCNFFDTPGFEQAKKIVSFIKEHKNEYFGNAVLDAFVSQYSDDPRMHKDIEIIRAVRESDFIVFVIDVSQHYNQNVIGYEFEILNFLKKPILILLNKIQEQDYTLEWREALHRYNLTNIHPINPLNSSYENIDSIYKNLYTVDATLQQKQFLDQLLHLHRVHYQEKKIASAKEIASMIVAILQYESTLKFKDKDADDALKEKALKQYQNGIYALEKKSKQKIENIWGYYQIKVLDERAEIDAKQSINLGLTKKRLALIGAGVGAIGSGAAVSPTAILDGGISTAVAATVGGLLGAKAAYAIGDKFSSYIISSQQIIHKMDAKNYNATFILLKRSLEHLYRLIKHGHANREAIIIPKDPELWHFNSQWHFQKEEEKKIAAFHNSIVKDENTKQVEEELYTLIERLIERKIT</sequence>
<organism evidence="2">
    <name type="scientific">hydrothermal vent metagenome</name>
    <dbReference type="NCBI Taxonomy" id="652676"/>
    <lineage>
        <taxon>unclassified sequences</taxon>
        <taxon>metagenomes</taxon>
        <taxon>ecological metagenomes</taxon>
    </lineage>
</organism>
<dbReference type="AlphaFoldDB" id="A0A1W1BMV4"/>
<dbReference type="GO" id="GO:0005525">
    <property type="term" value="F:GTP binding"/>
    <property type="evidence" value="ECO:0007669"/>
    <property type="project" value="InterPro"/>
</dbReference>
<dbReference type="PANTHER" id="PTHR42714:SF2">
    <property type="entry name" value="TRNA MODIFICATION GTPASE GTPBP3, MITOCHONDRIAL"/>
    <property type="match status" value="1"/>
</dbReference>
<dbReference type="GO" id="GO:0002098">
    <property type="term" value="P:tRNA wobble uridine modification"/>
    <property type="evidence" value="ECO:0007669"/>
    <property type="project" value="TreeGrafter"/>
</dbReference>
<evidence type="ECO:0000259" key="1">
    <source>
        <dbReference type="Pfam" id="PF01926"/>
    </source>
</evidence>
<dbReference type="PANTHER" id="PTHR42714">
    <property type="entry name" value="TRNA MODIFICATION GTPASE GTPBP3"/>
    <property type="match status" value="1"/>
</dbReference>
<evidence type="ECO:0000313" key="2">
    <source>
        <dbReference type="EMBL" id="SFV54869.1"/>
    </source>
</evidence>
<dbReference type="Pfam" id="PF11981">
    <property type="entry name" value="DUF3482"/>
    <property type="match status" value="1"/>
</dbReference>
<protein>
    <submittedName>
        <fullName evidence="2">Probable integral membrane protein NMA1898</fullName>
    </submittedName>
</protein>
<dbReference type="InterPro" id="IPR006073">
    <property type="entry name" value="GTP-bd"/>
</dbReference>
<accession>A0A1W1BMV4</accession>
<proteinExistence type="predicted"/>